<feature type="transmembrane region" description="Helical" evidence="11">
    <location>
        <begin position="79"/>
        <end position="97"/>
    </location>
</feature>
<evidence type="ECO:0000256" key="7">
    <source>
        <dbReference type="ARBA" id="ARBA00023170"/>
    </source>
</evidence>
<keyword evidence="3 9" id="KW-0812">Transmembrane</keyword>
<dbReference type="Gene3D" id="1.20.1070.10">
    <property type="entry name" value="Rhodopsin 7-helix transmembrane proteins"/>
    <property type="match status" value="1"/>
</dbReference>
<comment type="similarity">
    <text evidence="2 9">Belongs to the G-protein coupled receptor 1 family.</text>
</comment>
<evidence type="ECO:0000256" key="8">
    <source>
        <dbReference type="ARBA" id="ARBA00023224"/>
    </source>
</evidence>
<name>A0A1V9XGG2_9ACAR</name>
<keyword evidence="4 11" id="KW-1133">Transmembrane helix</keyword>
<reference evidence="13 14" key="1">
    <citation type="journal article" date="2017" name="Gigascience">
        <title>Draft genome of the honey bee ectoparasitic mite, Tropilaelaps mercedesae, is shaped by the parasitic life history.</title>
        <authorList>
            <person name="Dong X."/>
            <person name="Armstrong S.D."/>
            <person name="Xia D."/>
            <person name="Makepeace B.L."/>
            <person name="Darby A.C."/>
            <person name="Kadowaki T."/>
        </authorList>
    </citation>
    <scope>NUCLEOTIDE SEQUENCE [LARGE SCALE GENOMIC DNA]</scope>
    <source>
        <strain evidence="13">Wuxi-XJTLU</strain>
    </source>
</reference>
<evidence type="ECO:0000256" key="5">
    <source>
        <dbReference type="ARBA" id="ARBA00023040"/>
    </source>
</evidence>
<dbReference type="STRING" id="418985.A0A1V9XGG2"/>
<feature type="transmembrane region" description="Helical" evidence="11">
    <location>
        <begin position="47"/>
        <end position="67"/>
    </location>
</feature>
<evidence type="ECO:0000313" key="13">
    <source>
        <dbReference type="EMBL" id="OQR72442.1"/>
    </source>
</evidence>
<dbReference type="SMART" id="SM01381">
    <property type="entry name" value="7TM_GPCR_Srsx"/>
    <property type="match status" value="1"/>
</dbReference>
<organism evidence="13 14">
    <name type="scientific">Tropilaelaps mercedesae</name>
    <dbReference type="NCBI Taxonomy" id="418985"/>
    <lineage>
        <taxon>Eukaryota</taxon>
        <taxon>Metazoa</taxon>
        <taxon>Ecdysozoa</taxon>
        <taxon>Arthropoda</taxon>
        <taxon>Chelicerata</taxon>
        <taxon>Arachnida</taxon>
        <taxon>Acari</taxon>
        <taxon>Parasitiformes</taxon>
        <taxon>Mesostigmata</taxon>
        <taxon>Gamasina</taxon>
        <taxon>Dermanyssoidea</taxon>
        <taxon>Laelapidae</taxon>
        <taxon>Tropilaelaps</taxon>
    </lineage>
</organism>
<keyword evidence="14" id="KW-1185">Reference proteome</keyword>
<evidence type="ECO:0000256" key="1">
    <source>
        <dbReference type="ARBA" id="ARBA00004141"/>
    </source>
</evidence>
<dbReference type="InterPro" id="IPR000276">
    <property type="entry name" value="GPCR_Rhodpsn"/>
</dbReference>
<keyword evidence="7 9" id="KW-0675">Receptor</keyword>
<evidence type="ECO:0000256" key="2">
    <source>
        <dbReference type="ARBA" id="ARBA00010663"/>
    </source>
</evidence>
<gene>
    <name evidence="13" type="ORF">BIW11_10378</name>
</gene>
<dbReference type="FunCoup" id="A0A1V9XGG2">
    <property type="interactions" value="27"/>
</dbReference>
<dbReference type="PRINTS" id="PR00237">
    <property type="entry name" value="GPCRRHODOPSN"/>
</dbReference>
<keyword evidence="5 9" id="KW-0297">G-protein coupled receptor</keyword>
<dbReference type="GO" id="GO:0005886">
    <property type="term" value="C:plasma membrane"/>
    <property type="evidence" value="ECO:0007669"/>
    <property type="project" value="TreeGrafter"/>
</dbReference>
<keyword evidence="13" id="KW-0527">Neuropeptide</keyword>
<evidence type="ECO:0000313" key="14">
    <source>
        <dbReference type="Proteomes" id="UP000192247"/>
    </source>
</evidence>
<dbReference type="InParanoid" id="A0A1V9XGG2"/>
<feature type="transmembrane region" description="Helical" evidence="11">
    <location>
        <begin position="339"/>
        <end position="361"/>
    </location>
</feature>
<sequence>MAIVNASGMDPPWTLPDPYNTHDVDQYLANTLGPRQVAWNKLLPMTVIYSLIFVSGLAGNLSTCIVIVQNPHMHTATNYYLFSLAVSDLLTLVFGLPNDLVTYWRQYPYALGSTFCSVRNLVAEMTSNASVLTIVAFTLERYLAICHPLYKHKMSNQLPRVLKILTVVWLIAFASALPFAARSGLRYEFVNGIRLDDSAFCIIQGSDSVNTALFVGSTVTFFILPMIFIVILYMRIGFKLRKSTSYKSAYQTSVKGSSSGDTSKQETTSSERTRKFSLINGTRQQQHHLSSSRKIIKLLVSVVIIFFICYAPYHGQRLMYAYGTHIGWTHSLRTLNEELFYIAGCLYFVNCTTNPILYNVISKKYRAAFKHTLCRCCGLRSTPTYPRGNHRLSHSSLWVSNQQRAMERKRLSEGNLLARTSIRTDLGMPMPMTHSRTGMNADPLLGVHSVRPGNLVSHGDLTQKGSRIPARLSGEIATVAHVPVHHTTMCNPCTSGIPSVALRGLLRRNGSASIRSAVTFLGAASTKGRIREPSIWCVEEVSCDDRDHENG</sequence>
<feature type="transmembrane region" description="Helical" evidence="11">
    <location>
        <begin position="129"/>
        <end position="150"/>
    </location>
</feature>
<evidence type="ECO:0000256" key="3">
    <source>
        <dbReference type="ARBA" id="ARBA00022692"/>
    </source>
</evidence>
<dbReference type="Proteomes" id="UP000192247">
    <property type="component" value="Unassembled WGS sequence"/>
</dbReference>
<dbReference type="EMBL" id="MNPL01011759">
    <property type="protein sequence ID" value="OQR72442.1"/>
    <property type="molecule type" value="Genomic_DNA"/>
</dbReference>
<proteinExistence type="inferred from homology"/>
<keyword evidence="8 9" id="KW-0807">Transducer</keyword>
<feature type="domain" description="G-protein coupled receptors family 1 profile" evidence="12">
    <location>
        <begin position="59"/>
        <end position="358"/>
    </location>
</feature>
<comment type="caution">
    <text evidence="13">The sequence shown here is derived from an EMBL/GenBank/DDBJ whole genome shotgun (WGS) entry which is preliminary data.</text>
</comment>
<dbReference type="PANTHER" id="PTHR24243">
    <property type="entry name" value="G-PROTEIN COUPLED RECEPTOR"/>
    <property type="match status" value="1"/>
</dbReference>
<keyword evidence="6 11" id="KW-0472">Membrane</keyword>
<dbReference type="AlphaFoldDB" id="A0A1V9XGG2"/>
<evidence type="ECO:0000256" key="6">
    <source>
        <dbReference type="ARBA" id="ARBA00023136"/>
    </source>
</evidence>
<dbReference type="SUPFAM" id="SSF81321">
    <property type="entry name" value="Family A G protein-coupled receptor-like"/>
    <property type="match status" value="1"/>
</dbReference>
<evidence type="ECO:0000256" key="4">
    <source>
        <dbReference type="ARBA" id="ARBA00022989"/>
    </source>
</evidence>
<protein>
    <submittedName>
        <fullName evidence="13">Neuropeptides capa receptor-like</fullName>
    </submittedName>
</protein>
<evidence type="ECO:0000259" key="12">
    <source>
        <dbReference type="PROSITE" id="PS50262"/>
    </source>
</evidence>
<evidence type="ECO:0000256" key="11">
    <source>
        <dbReference type="SAM" id="Phobius"/>
    </source>
</evidence>
<feature type="compositionally biased region" description="Polar residues" evidence="10">
    <location>
        <begin position="252"/>
        <end position="268"/>
    </location>
</feature>
<dbReference type="PROSITE" id="PS50262">
    <property type="entry name" value="G_PROTEIN_RECEP_F1_2"/>
    <property type="match status" value="1"/>
</dbReference>
<feature type="transmembrane region" description="Helical" evidence="11">
    <location>
        <begin position="212"/>
        <end position="234"/>
    </location>
</feature>
<accession>A0A1V9XGG2</accession>
<dbReference type="Pfam" id="PF00001">
    <property type="entry name" value="7tm_1"/>
    <property type="match status" value="1"/>
</dbReference>
<comment type="subcellular location">
    <subcellularLocation>
        <location evidence="1">Membrane</location>
        <topology evidence="1">Multi-pass membrane protein</topology>
    </subcellularLocation>
</comment>
<feature type="transmembrane region" description="Helical" evidence="11">
    <location>
        <begin position="162"/>
        <end position="181"/>
    </location>
</feature>
<feature type="region of interest" description="Disordered" evidence="10">
    <location>
        <begin position="252"/>
        <end position="272"/>
    </location>
</feature>
<dbReference type="OrthoDB" id="5962705at2759"/>
<evidence type="ECO:0000256" key="9">
    <source>
        <dbReference type="RuleBase" id="RU000688"/>
    </source>
</evidence>
<evidence type="ECO:0000256" key="10">
    <source>
        <dbReference type="SAM" id="MobiDB-lite"/>
    </source>
</evidence>
<dbReference type="GO" id="GO:0008188">
    <property type="term" value="F:neuropeptide receptor activity"/>
    <property type="evidence" value="ECO:0007669"/>
    <property type="project" value="TreeGrafter"/>
</dbReference>
<dbReference type="PANTHER" id="PTHR24243:SF107">
    <property type="entry name" value="NEUROPEPTIDES CAPA RECEPTOR"/>
    <property type="match status" value="1"/>
</dbReference>
<dbReference type="InterPro" id="IPR017452">
    <property type="entry name" value="GPCR_Rhodpsn_7TM"/>
</dbReference>
<feature type="transmembrane region" description="Helical" evidence="11">
    <location>
        <begin position="295"/>
        <end position="313"/>
    </location>
</feature>
<dbReference type="PROSITE" id="PS00237">
    <property type="entry name" value="G_PROTEIN_RECEP_F1_1"/>
    <property type="match status" value="1"/>
</dbReference>